<reference evidence="3" key="1">
    <citation type="submission" date="2019-05" db="EMBL/GenBank/DDBJ databases">
        <title>Complete genome sequencing of Absiella argi strain JCM 30884.</title>
        <authorList>
            <person name="Sakamoto M."/>
            <person name="Murakami T."/>
            <person name="Mori H."/>
        </authorList>
    </citation>
    <scope>NUCLEOTIDE SEQUENCE [LARGE SCALE GENOMIC DNA]</scope>
    <source>
        <strain evidence="3">JCM 30884</strain>
    </source>
</reference>
<dbReference type="KEGG" id="aarg:Aargi30884_16360"/>
<feature type="compositionally biased region" description="Basic and acidic residues" evidence="1">
    <location>
        <begin position="58"/>
        <end position="71"/>
    </location>
</feature>
<protein>
    <submittedName>
        <fullName evidence="2">Uncharacterized protein</fullName>
    </submittedName>
</protein>
<sequence length="88" mass="9768">METSYGLQQKLKKEKEKKAAITAANENKILKQENETLKKENADLQKMNADLQKKIAQLEKQIKEESKDGTGGKDNSSGTGASETKKTK</sequence>
<evidence type="ECO:0000313" key="3">
    <source>
        <dbReference type="Proteomes" id="UP000464754"/>
    </source>
</evidence>
<feature type="compositionally biased region" description="Polar residues" evidence="1">
    <location>
        <begin position="73"/>
        <end position="82"/>
    </location>
</feature>
<dbReference type="RefSeq" id="WP_115716459.1">
    <property type="nucleotide sequence ID" value="NZ_AP019695.1"/>
</dbReference>
<evidence type="ECO:0000256" key="1">
    <source>
        <dbReference type="SAM" id="MobiDB-lite"/>
    </source>
</evidence>
<name>A0A6N4TIX5_9FIRM</name>
<accession>A0A6N4TIX5</accession>
<gene>
    <name evidence="2" type="ORF">Aargi30884_16360</name>
</gene>
<organism evidence="2 3">
    <name type="scientific">Amedibacterium intestinale</name>
    <dbReference type="NCBI Taxonomy" id="2583452"/>
    <lineage>
        <taxon>Bacteria</taxon>
        <taxon>Bacillati</taxon>
        <taxon>Bacillota</taxon>
        <taxon>Erysipelotrichia</taxon>
        <taxon>Erysipelotrichales</taxon>
        <taxon>Erysipelotrichaceae</taxon>
        <taxon>Amedibacterium</taxon>
    </lineage>
</organism>
<feature type="region of interest" description="Disordered" evidence="1">
    <location>
        <begin position="58"/>
        <end position="88"/>
    </location>
</feature>
<proteinExistence type="predicted"/>
<dbReference type="Proteomes" id="UP000464754">
    <property type="component" value="Chromosome"/>
</dbReference>
<evidence type="ECO:0000313" key="2">
    <source>
        <dbReference type="EMBL" id="BBK22733.1"/>
    </source>
</evidence>
<dbReference type="AlphaFoldDB" id="A0A6N4TIX5"/>
<dbReference type="EMBL" id="AP019695">
    <property type="protein sequence ID" value="BBK22733.1"/>
    <property type="molecule type" value="Genomic_DNA"/>
</dbReference>
<keyword evidence="3" id="KW-1185">Reference proteome</keyword>